<protein>
    <submittedName>
        <fullName evidence="1">Uncharacterized protein</fullName>
    </submittedName>
</protein>
<evidence type="ECO:0000313" key="2">
    <source>
        <dbReference type="Proteomes" id="UP001065549"/>
    </source>
</evidence>
<accession>A0A9J6QS75</accession>
<reference evidence="1" key="1">
    <citation type="submission" date="2022-09" db="EMBL/GenBank/DDBJ databases">
        <title>Culturomic study of gut microbiota in children with autism spectrum disorder.</title>
        <authorList>
            <person name="Efimov B.A."/>
            <person name="Chaplin A.V."/>
            <person name="Sokolova S.R."/>
            <person name="Pikina A.P."/>
            <person name="Korzhanova M."/>
            <person name="Belova V."/>
            <person name="Korostin D."/>
        </authorList>
    </citation>
    <scope>NUCLEOTIDE SEQUENCE</scope>
    <source>
        <strain evidence="1">ASD5510</strain>
    </source>
</reference>
<sequence>MSDYRTLIQRIEHFYIDVVEEFKEAEQQIINDSQFRSIFRKKDYDGNIAKLKACKRLAQEIDIVHIQIDEQASKEVAESFSRALSLFIALCDVYVQLQVFLKKKAMKEEAKLSTYKEIFAKVEQCKKDVNQALHDLDIVYTDYTEEYPLEDGEETDE</sequence>
<evidence type="ECO:0000313" key="1">
    <source>
        <dbReference type="EMBL" id="MCU7378316.1"/>
    </source>
</evidence>
<dbReference type="RefSeq" id="WP_148395931.1">
    <property type="nucleotide sequence ID" value="NZ_JAJAGH010000008.1"/>
</dbReference>
<dbReference type="AlphaFoldDB" id="A0A9J6QS75"/>
<comment type="caution">
    <text evidence="1">The sequence shown here is derived from an EMBL/GenBank/DDBJ whole genome shotgun (WGS) entry which is preliminary data.</text>
</comment>
<keyword evidence="2" id="KW-1185">Reference proteome</keyword>
<name>A0A9J6QS75_9FIRM</name>
<organism evidence="1 2">
    <name type="scientific">Hominibacterium faecale</name>
    <dbReference type="NCBI Taxonomy" id="2839743"/>
    <lineage>
        <taxon>Bacteria</taxon>
        <taxon>Bacillati</taxon>
        <taxon>Bacillota</taxon>
        <taxon>Clostridia</taxon>
        <taxon>Peptostreptococcales</taxon>
        <taxon>Anaerovoracaceae</taxon>
        <taxon>Hominibacterium</taxon>
    </lineage>
</organism>
<gene>
    <name evidence="1" type="ORF">OBO34_08100</name>
</gene>
<dbReference type="EMBL" id="JAOSHN010000003">
    <property type="protein sequence ID" value="MCU7378316.1"/>
    <property type="molecule type" value="Genomic_DNA"/>
</dbReference>
<dbReference type="Proteomes" id="UP001065549">
    <property type="component" value="Unassembled WGS sequence"/>
</dbReference>
<proteinExistence type="predicted"/>